<evidence type="ECO:0000313" key="1">
    <source>
        <dbReference type="EMBL" id="OYQ18785.1"/>
    </source>
</evidence>
<reference evidence="1 2" key="1">
    <citation type="submission" date="2017-07" db="EMBL/GenBank/DDBJ databases">
        <title>Elstera cyanobacteriorum sp. nov., a novel bacterium isolated from cyanobacterial aggregates in a eutrophic lake.</title>
        <authorList>
            <person name="Cai H."/>
        </authorList>
    </citation>
    <scope>NUCLEOTIDE SEQUENCE [LARGE SCALE GENOMIC DNA]</scope>
    <source>
        <strain evidence="1 2">TH019</strain>
    </source>
</reference>
<comment type="caution">
    <text evidence="1">The sequence shown here is derived from an EMBL/GenBank/DDBJ whole genome shotgun (WGS) entry which is preliminary data.</text>
</comment>
<dbReference type="Proteomes" id="UP000216361">
    <property type="component" value="Unassembled WGS sequence"/>
</dbReference>
<keyword evidence="2" id="KW-1185">Reference proteome</keyword>
<dbReference type="Gene3D" id="1.10.10.1920">
    <property type="match status" value="1"/>
</dbReference>
<dbReference type="AlphaFoldDB" id="A0A255XQR7"/>
<sequence length="91" mass="10424">MYINTYYETINDLANEALFMANALERCACHSDIVIRPHNYEAERHAYALANIKIKQNDTAYMRSDLTKAIHDNILEAVDDECPVCAAIMRD</sequence>
<dbReference type="EMBL" id="NOXS01000032">
    <property type="protein sequence ID" value="OYQ18785.1"/>
    <property type="molecule type" value="Genomic_DNA"/>
</dbReference>
<name>A0A255XQR7_9PROT</name>
<gene>
    <name evidence="1" type="ORF">CHR90_11050</name>
</gene>
<accession>A0A255XQR7</accession>
<evidence type="ECO:0000313" key="2">
    <source>
        <dbReference type="Proteomes" id="UP000216361"/>
    </source>
</evidence>
<proteinExistence type="predicted"/>
<dbReference type="InterPro" id="IPR048532">
    <property type="entry name" value="ea8_5-like_sf"/>
</dbReference>
<organism evidence="1 2">
    <name type="scientific">Elstera cyanobacteriorum</name>
    <dbReference type="NCBI Taxonomy" id="2022747"/>
    <lineage>
        <taxon>Bacteria</taxon>
        <taxon>Pseudomonadati</taxon>
        <taxon>Pseudomonadota</taxon>
        <taxon>Alphaproteobacteria</taxon>
        <taxon>Rhodospirillales</taxon>
        <taxon>Rhodospirillaceae</taxon>
        <taxon>Elstera</taxon>
    </lineage>
</organism>
<protein>
    <submittedName>
        <fullName evidence="1">Uncharacterized protein</fullName>
    </submittedName>
</protein>